<proteinExistence type="predicted"/>
<evidence type="ECO:0000256" key="2">
    <source>
        <dbReference type="SAM" id="Phobius"/>
    </source>
</evidence>
<keyword evidence="2" id="KW-0472">Membrane</keyword>
<dbReference type="KEGG" id="chyd:H4K34_07015"/>
<dbReference type="EMBL" id="CP060139">
    <property type="protein sequence ID" value="QNR25586.1"/>
    <property type="molecule type" value="Genomic_DNA"/>
</dbReference>
<dbReference type="RefSeq" id="WP_210760113.1">
    <property type="nucleotide sequence ID" value="NZ_CP060139.1"/>
</dbReference>
<evidence type="ECO:0000313" key="4">
    <source>
        <dbReference type="EMBL" id="QNR25586.1"/>
    </source>
</evidence>
<evidence type="ECO:0000313" key="5">
    <source>
        <dbReference type="Proteomes" id="UP000516305"/>
    </source>
</evidence>
<evidence type="ECO:0000259" key="3">
    <source>
        <dbReference type="SMART" id="SM00421"/>
    </source>
</evidence>
<dbReference type="SUPFAM" id="SSF46894">
    <property type="entry name" value="C-terminal effector domain of the bipartite response regulators"/>
    <property type="match status" value="1"/>
</dbReference>
<name>A0A7H0VIN8_9FLAO</name>
<dbReference type="SUPFAM" id="SSF48452">
    <property type="entry name" value="TPR-like"/>
    <property type="match status" value="1"/>
</dbReference>
<feature type="coiled-coil region" evidence="1">
    <location>
        <begin position="304"/>
        <end position="374"/>
    </location>
</feature>
<dbReference type="InterPro" id="IPR000792">
    <property type="entry name" value="Tscrpt_reg_LuxR_C"/>
</dbReference>
<dbReference type="Gene3D" id="1.10.10.10">
    <property type="entry name" value="Winged helix-like DNA-binding domain superfamily/Winged helix DNA-binding domain"/>
    <property type="match status" value="1"/>
</dbReference>
<dbReference type="GO" id="GO:0003677">
    <property type="term" value="F:DNA binding"/>
    <property type="evidence" value="ECO:0007669"/>
    <property type="project" value="InterPro"/>
</dbReference>
<feature type="transmembrane region" description="Helical" evidence="2">
    <location>
        <begin position="337"/>
        <end position="355"/>
    </location>
</feature>
<organism evidence="4 5">
    <name type="scientific">Croceimicrobium hydrocarbonivorans</name>
    <dbReference type="NCBI Taxonomy" id="2761580"/>
    <lineage>
        <taxon>Bacteria</taxon>
        <taxon>Pseudomonadati</taxon>
        <taxon>Bacteroidota</taxon>
        <taxon>Flavobacteriia</taxon>
        <taxon>Flavobacteriales</taxon>
        <taxon>Owenweeksiaceae</taxon>
        <taxon>Croceimicrobium</taxon>
    </lineage>
</organism>
<dbReference type="Proteomes" id="UP000516305">
    <property type="component" value="Chromosome"/>
</dbReference>
<feature type="domain" description="HTH luxR-type" evidence="3">
    <location>
        <begin position="466"/>
        <end position="523"/>
    </location>
</feature>
<dbReference type="GO" id="GO:0006355">
    <property type="term" value="P:regulation of DNA-templated transcription"/>
    <property type="evidence" value="ECO:0007669"/>
    <property type="project" value="InterPro"/>
</dbReference>
<keyword evidence="2" id="KW-1133">Transmembrane helix</keyword>
<dbReference type="AlphaFoldDB" id="A0A7H0VIN8"/>
<dbReference type="SMART" id="SM00421">
    <property type="entry name" value="HTH_LUXR"/>
    <property type="match status" value="1"/>
</dbReference>
<dbReference type="Gene3D" id="1.25.40.10">
    <property type="entry name" value="Tetratricopeptide repeat domain"/>
    <property type="match status" value="1"/>
</dbReference>
<accession>A0A7H0VIN8</accession>
<keyword evidence="1" id="KW-0175">Coiled coil</keyword>
<reference evidence="4 5" key="1">
    <citation type="submission" date="2020-08" db="EMBL/GenBank/DDBJ databases">
        <title>Croceimicrobium hydrocarbonivorans gen. nov., sp. nov., a novel marine bacterium isolated from a bacterial consortium that degrades polyethylene terephthalate.</title>
        <authorList>
            <person name="Liu R."/>
        </authorList>
    </citation>
    <scope>NUCLEOTIDE SEQUENCE [LARGE SCALE GENOMIC DNA]</scope>
    <source>
        <strain evidence="4 5">A20-9</strain>
    </source>
</reference>
<dbReference type="InterPro" id="IPR011990">
    <property type="entry name" value="TPR-like_helical_dom_sf"/>
</dbReference>
<gene>
    <name evidence="4" type="ORF">H4K34_07015</name>
</gene>
<evidence type="ECO:0000256" key="1">
    <source>
        <dbReference type="SAM" id="Coils"/>
    </source>
</evidence>
<keyword evidence="2" id="KW-0812">Transmembrane</keyword>
<protein>
    <recommendedName>
        <fullName evidence="3">HTH luxR-type domain-containing protein</fullName>
    </recommendedName>
</protein>
<sequence>MQFINPLLRVSLLVFLFWPQIVFSQSENESIQKLRNSIYAQPAKSYALADSLLHHAKLDPQQQVELWNLKGGAAWLEGRLSQSSKDYVIGIQLADKLGFPEERIRMEGNLANVFNDLGAYRLAKSYYKKGFNSLIHANSLLNIATVYLRESELDSAQFFLDKALIEYQNQASIEGQALCHSNYARLYLARADWPKARKHLQKSDSLFEGGPNVKMQVTNEIIAWNLELKEQPQSFDVAGLRKSLLKCQAASFRELARDAHSILYQWFRGRNSDSALYHLRAKLHLDSSLTGNQDRNITMLVENFYQAQLKLENLRNEKEEMRIQELLQEESYGRQKLILSLLFVVMISLGLGLYIQQKTKNLRLSQRMKQIENEKLNQEVLHQKKLHEEQAKLIHFKEKELLSYSLKEAQLREEFQELRTKIREGHSSSDLLRIVKGAQRKWDSWENFNRHFQSVHQDFFKSLSAEHSLSSKELRISALSVLGLSAKEMSEILGIKPSSVDIARHRLKKKLDLEPDLSLTEYLRKFIK</sequence>
<keyword evidence="5" id="KW-1185">Reference proteome</keyword>
<dbReference type="InterPro" id="IPR036388">
    <property type="entry name" value="WH-like_DNA-bd_sf"/>
</dbReference>
<dbReference type="InterPro" id="IPR016032">
    <property type="entry name" value="Sig_transdc_resp-reg_C-effctor"/>
</dbReference>